<evidence type="ECO:0000313" key="1">
    <source>
        <dbReference type="EMBL" id="GAK66783.1"/>
    </source>
</evidence>
<reference evidence="2" key="1">
    <citation type="journal article" date="2014" name="Genome Announc.">
        <title>Draft Genome Sequence of the Yeast Pseudozyma antarctica Type Strain JCM10317, a Producer of the Glycolipid Biosurfactants, Mannosylerythritol Lipids.</title>
        <authorList>
            <person name="Saika A."/>
            <person name="Koike H."/>
            <person name="Hori T."/>
            <person name="Fukuoka T."/>
            <person name="Sato S."/>
            <person name="Habe H."/>
            <person name="Kitamoto D."/>
            <person name="Morita T."/>
        </authorList>
    </citation>
    <scope>NUCLEOTIDE SEQUENCE [LARGE SCALE GENOMIC DNA]</scope>
    <source>
        <strain evidence="2">JCM 10317</strain>
    </source>
</reference>
<keyword evidence="2" id="KW-1185">Reference proteome</keyword>
<dbReference type="AlphaFoldDB" id="A0A081CJD7"/>
<gene>
    <name evidence="1" type="ORF">PAN0_014c5007</name>
</gene>
<dbReference type="HOGENOM" id="CLU_1510388_0_0_1"/>
<sequence>MNCMMPKEGTVLVLHRTVVDLGPLRLQQHGATQESGMDDDGAEADQVEGSTRTCSLVIYDDFRERGHGSYGASDYERLLFYKNNSWLIRRFWVRAPGCADQHLCNTSSMLEAQANRATSSHLLHSKSRPNKKKKGDSDQAFLFPAAAKPQDQHTKESHPSTLSSAKGGQREEQKDSLL</sequence>
<dbReference type="EMBL" id="DF830081">
    <property type="protein sequence ID" value="GAK66783.1"/>
    <property type="molecule type" value="Genomic_DNA"/>
</dbReference>
<dbReference type="Proteomes" id="UP000053758">
    <property type="component" value="Unassembled WGS sequence"/>
</dbReference>
<evidence type="ECO:0000313" key="2">
    <source>
        <dbReference type="Proteomes" id="UP000053758"/>
    </source>
</evidence>
<dbReference type="GeneID" id="26305725"/>
<dbReference type="RefSeq" id="XP_014655198.1">
    <property type="nucleotide sequence ID" value="XM_014799712.1"/>
</dbReference>
<organism evidence="1 2">
    <name type="scientific">Pseudozyma antarctica</name>
    <name type="common">Yeast</name>
    <name type="synonym">Candida antarctica</name>
    <dbReference type="NCBI Taxonomy" id="84753"/>
    <lineage>
        <taxon>Eukaryota</taxon>
        <taxon>Fungi</taxon>
        <taxon>Dikarya</taxon>
        <taxon>Basidiomycota</taxon>
        <taxon>Ustilaginomycotina</taxon>
        <taxon>Ustilaginomycetes</taxon>
        <taxon>Ustilaginales</taxon>
        <taxon>Ustilaginaceae</taxon>
        <taxon>Moesziomyces</taxon>
    </lineage>
</organism>
<name>A0A081CJD7_PSEA2</name>
<protein>
    <submittedName>
        <fullName evidence="1">Uncharacterized protein</fullName>
    </submittedName>
</protein>
<accession>A0A081CJD7</accession>
<proteinExistence type="predicted"/>